<dbReference type="GO" id="GO:0032259">
    <property type="term" value="P:methylation"/>
    <property type="evidence" value="ECO:0007669"/>
    <property type="project" value="UniProtKB-KW"/>
</dbReference>
<dbReference type="GO" id="GO:0008168">
    <property type="term" value="F:methyltransferase activity"/>
    <property type="evidence" value="ECO:0007669"/>
    <property type="project" value="UniProtKB-KW"/>
</dbReference>
<gene>
    <name evidence="4" type="ORF">BRPE64_BCDS01040</name>
</gene>
<dbReference type="Pfam" id="PF10017">
    <property type="entry name" value="Methyltransf_33"/>
    <property type="match status" value="1"/>
</dbReference>
<evidence type="ECO:0000256" key="2">
    <source>
        <dbReference type="ARBA" id="ARBA00022679"/>
    </source>
</evidence>
<dbReference type="InterPro" id="IPR019257">
    <property type="entry name" value="MeTrfase_dom"/>
</dbReference>
<dbReference type="KEGG" id="buo:BRPE64_BCDS01040"/>
<keyword evidence="5" id="KW-1185">Reference proteome</keyword>
<dbReference type="Proteomes" id="UP000013966">
    <property type="component" value="Chromosome 2"/>
</dbReference>
<dbReference type="NCBIfam" id="TIGR03438">
    <property type="entry name" value="egtD_ergothio"/>
    <property type="match status" value="1"/>
</dbReference>
<reference evidence="4 5" key="1">
    <citation type="journal article" date="2013" name="Genome Announc.">
        <title>Complete Genome Sequence of Burkholderia sp. Strain RPE64, Bacterial Symbiont of the Bean Bug Riptortus pedestris.</title>
        <authorList>
            <person name="Shibata T.F."/>
            <person name="Maeda T."/>
            <person name="Nikoh N."/>
            <person name="Yamaguchi K."/>
            <person name="Oshima K."/>
            <person name="Hattori M."/>
            <person name="Nishiyama T."/>
            <person name="Hasebe M."/>
            <person name="Fukatsu T."/>
            <person name="Kikuchi Y."/>
            <person name="Shigenobu S."/>
        </authorList>
    </citation>
    <scope>NUCLEOTIDE SEQUENCE [LARGE SCALE GENOMIC DNA]</scope>
</reference>
<dbReference type="HOGENOM" id="CLU_049766_1_0_4"/>
<dbReference type="PANTHER" id="PTHR43397:SF1">
    <property type="entry name" value="ERGOTHIONEINE BIOSYNTHESIS PROTEIN 1"/>
    <property type="match status" value="1"/>
</dbReference>
<dbReference type="SUPFAM" id="SSF53335">
    <property type="entry name" value="S-adenosyl-L-methionine-dependent methyltransferases"/>
    <property type="match status" value="1"/>
</dbReference>
<dbReference type="PANTHER" id="PTHR43397">
    <property type="entry name" value="ERGOTHIONEINE BIOSYNTHESIS PROTEIN 1"/>
    <property type="match status" value="1"/>
</dbReference>
<keyword evidence="1 4" id="KW-0489">Methyltransferase</keyword>
<dbReference type="InterPro" id="IPR051128">
    <property type="entry name" value="EgtD_Methyltrsf_superfamily"/>
</dbReference>
<keyword evidence="2 4" id="KW-0808">Transferase</keyword>
<dbReference type="PIRSF" id="PIRSF018005">
    <property type="entry name" value="UCP018005"/>
    <property type="match status" value="1"/>
</dbReference>
<dbReference type="EMBL" id="AP013059">
    <property type="protein sequence ID" value="BAN24765.1"/>
    <property type="molecule type" value="Genomic_DNA"/>
</dbReference>
<organism evidence="4 5">
    <name type="scientific">Caballeronia insecticola</name>
    <dbReference type="NCBI Taxonomy" id="758793"/>
    <lineage>
        <taxon>Bacteria</taxon>
        <taxon>Pseudomonadati</taxon>
        <taxon>Pseudomonadota</taxon>
        <taxon>Betaproteobacteria</taxon>
        <taxon>Burkholderiales</taxon>
        <taxon>Burkholderiaceae</taxon>
        <taxon>Caballeronia</taxon>
    </lineage>
</organism>
<feature type="domain" description="Histidine-specific methyltransferase SAM-dependent" evidence="3">
    <location>
        <begin position="26"/>
        <end position="330"/>
    </location>
</feature>
<dbReference type="InterPro" id="IPR035094">
    <property type="entry name" value="EgtD"/>
</dbReference>
<protein>
    <submittedName>
        <fullName evidence="4">Methyltransferase</fullName>
    </submittedName>
</protein>
<evidence type="ECO:0000313" key="4">
    <source>
        <dbReference type="EMBL" id="BAN24765.1"/>
    </source>
</evidence>
<dbReference type="Gene3D" id="3.40.50.150">
    <property type="entry name" value="Vaccinia Virus protein VP39"/>
    <property type="match status" value="1"/>
</dbReference>
<evidence type="ECO:0000256" key="1">
    <source>
        <dbReference type="ARBA" id="ARBA00022603"/>
    </source>
</evidence>
<dbReference type="InterPro" id="IPR029063">
    <property type="entry name" value="SAM-dependent_MTases_sf"/>
</dbReference>
<dbReference type="PATRIC" id="fig|758793.3.peg.3013"/>
<dbReference type="STRING" id="758793.BRPE64_BCDS01040"/>
<reference evidence="4 5" key="2">
    <citation type="journal article" date="2018" name="Int. J. Syst. Evol. Microbiol.">
        <title>Burkholderia insecticola sp. nov., a gut symbiotic bacterium of the bean bug Riptortus pedestris.</title>
        <authorList>
            <person name="Takeshita K."/>
            <person name="Tamaki H."/>
            <person name="Ohbayashi T."/>
            <person name="Meng X.-Y."/>
            <person name="Sone T."/>
            <person name="Mitani Y."/>
            <person name="Peeters C."/>
            <person name="Kikuchi Y."/>
            <person name="Vandamme P."/>
        </authorList>
    </citation>
    <scope>NUCLEOTIDE SEQUENCE [LARGE SCALE GENOMIC DNA]</scope>
    <source>
        <strain evidence="4">RPE64</strain>
    </source>
</reference>
<accession>R4WUW4</accession>
<evidence type="ECO:0000259" key="3">
    <source>
        <dbReference type="Pfam" id="PF10017"/>
    </source>
</evidence>
<name>R4WUW4_9BURK</name>
<evidence type="ECO:0000313" key="5">
    <source>
        <dbReference type="Proteomes" id="UP000013966"/>
    </source>
</evidence>
<sequence length="333" mass="37092">MRRKRRIDGDVMTQPALSPRFSNAFAEAVHAGLSKHPQKELPSMYLYDEVGSALFEVITALPEYGVTRAEERVLKDHATDIVAAMPGDIKVAELGSGSGRKTRRILEALCKKQPTAYHPIEISRTALQLCRRELSDIERVSIVGHERDYLAGLSEVSSKRSEGERLLVLFLGSTIGNFARLAATRFLRSIRGMLQPGDALLLGTDLIKPLPTLIAAYDDPIGVTAAFNLNMLARINRELGGDFPLDAFEHVARFNPDARSIEMHLRAKRALSVRVRGADLRAEFREGETIWTESSHKYAAEEVAPIAADAGFECTHQWRDEEWQFAESLLVAR</sequence>
<proteinExistence type="predicted"/>
<dbReference type="InterPro" id="IPR017804">
    <property type="entry name" value="MeTrfase_EgtD-like"/>
</dbReference>
<dbReference type="AlphaFoldDB" id="R4WUW4"/>